<feature type="compositionally biased region" description="Polar residues" evidence="1">
    <location>
        <begin position="626"/>
        <end position="639"/>
    </location>
</feature>
<gene>
    <name evidence="2" type="ORF">SK128_010839</name>
</gene>
<feature type="compositionally biased region" description="Polar residues" evidence="1">
    <location>
        <begin position="111"/>
        <end position="135"/>
    </location>
</feature>
<feature type="compositionally biased region" description="Polar residues" evidence="1">
    <location>
        <begin position="280"/>
        <end position="300"/>
    </location>
</feature>
<feature type="compositionally biased region" description="Low complexity" evidence="1">
    <location>
        <begin position="1231"/>
        <end position="1244"/>
    </location>
</feature>
<name>A0AAN8XNM6_HALRR</name>
<feature type="region of interest" description="Disordered" evidence="1">
    <location>
        <begin position="722"/>
        <end position="750"/>
    </location>
</feature>
<proteinExistence type="predicted"/>
<protein>
    <submittedName>
        <fullName evidence="2">Uncharacterized protein</fullName>
    </submittedName>
</protein>
<feature type="region of interest" description="Disordered" evidence="1">
    <location>
        <begin position="1217"/>
        <end position="1250"/>
    </location>
</feature>
<feature type="compositionally biased region" description="Polar residues" evidence="1">
    <location>
        <begin position="245"/>
        <end position="259"/>
    </location>
</feature>
<feature type="compositionally biased region" description="Polar residues" evidence="1">
    <location>
        <begin position="1217"/>
        <end position="1230"/>
    </location>
</feature>
<feature type="compositionally biased region" description="Polar residues" evidence="1">
    <location>
        <begin position="474"/>
        <end position="501"/>
    </location>
</feature>
<accession>A0AAN8XNM6</accession>
<evidence type="ECO:0000313" key="2">
    <source>
        <dbReference type="EMBL" id="KAK7084888.1"/>
    </source>
</evidence>
<feature type="compositionally biased region" description="Pro residues" evidence="1">
    <location>
        <begin position="218"/>
        <end position="235"/>
    </location>
</feature>
<feature type="compositionally biased region" description="Polar residues" evidence="1">
    <location>
        <begin position="437"/>
        <end position="447"/>
    </location>
</feature>
<dbReference type="Proteomes" id="UP001381693">
    <property type="component" value="Unassembled WGS sequence"/>
</dbReference>
<organism evidence="2 3">
    <name type="scientific">Halocaridina rubra</name>
    <name type="common">Hawaiian red shrimp</name>
    <dbReference type="NCBI Taxonomy" id="373956"/>
    <lineage>
        <taxon>Eukaryota</taxon>
        <taxon>Metazoa</taxon>
        <taxon>Ecdysozoa</taxon>
        <taxon>Arthropoda</taxon>
        <taxon>Crustacea</taxon>
        <taxon>Multicrustacea</taxon>
        <taxon>Malacostraca</taxon>
        <taxon>Eumalacostraca</taxon>
        <taxon>Eucarida</taxon>
        <taxon>Decapoda</taxon>
        <taxon>Pleocyemata</taxon>
        <taxon>Caridea</taxon>
        <taxon>Atyoidea</taxon>
        <taxon>Atyidae</taxon>
        <taxon>Halocaridina</taxon>
    </lineage>
</organism>
<feature type="compositionally biased region" description="Basic and acidic residues" evidence="1">
    <location>
        <begin position="101"/>
        <end position="110"/>
    </location>
</feature>
<feature type="region of interest" description="Disordered" evidence="1">
    <location>
        <begin position="394"/>
        <end position="639"/>
    </location>
</feature>
<feature type="region of interest" description="Disordered" evidence="1">
    <location>
        <begin position="868"/>
        <end position="892"/>
    </location>
</feature>
<keyword evidence="3" id="KW-1185">Reference proteome</keyword>
<feature type="compositionally biased region" description="Polar residues" evidence="1">
    <location>
        <begin position="533"/>
        <end position="563"/>
    </location>
</feature>
<comment type="caution">
    <text evidence="2">The sequence shown here is derived from an EMBL/GenBank/DDBJ whole genome shotgun (WGS) entry which is preliminary data.</text>
</comment>
<dbReference type="EMBL" id="JAXCGZ010001952">
    <property type="protein sequence ID" value="KAK7084888.1"/>
    <property type="molecule type" value="Genomic_DNA"/>
</dbReference>
<feature type="compositionally biased region" description="Basic and acidic residues" evidence="1">
    <location>
        <begin position="411"/>
        <end position="421"/>
    </location>
</feature>
<evidence type="ECO:0000256" key="1">
    <source>
        <dbReference type="SAM" id="MobiDB-lite"/>
    </source>
</evidence>
<feature type="compositionally biased region" description="Polar residues" evidence="1">
    <location>
        <begin position="869"/>
        <end position="890"/>
    </location>
</feature>
<feature type="region of interest" description="Disordered" evidence="1">
    <location>
        <begin position="217"/>
        <end position="302"/>
    </location>
</feature>
<feature type="region of interest" description="Disordered" evidence="1">
    <location>
        <begin position="20"/>
        <end position="43"/>
    </location>
</feature>
<feature type="compositionally biased region" description="Polar residues" evidence="1">
    <location>
        <begin position="20"/>
        <end position="34"/>
    </location>
</feature>
<reference evidence="2 3" key="1">
    <citation type="submission" date="2023-11" db="EMBL/GenBank/DDBJ databases">
        <title>Halocaridina rubra genome assembly.</title>
        <authorList>
            <person name="Smith C."/>
        </authorList>
    </citation>
    <scope>NUCLEOTIDE SEQUENCE [LARGE SCALE GENOMIC DNA]</scope>
    <source>
        <strain evidence="2">EP-1</strain>
        <tissue evidence="2">Whole</tissue>
    </source>
</reference>
<evidence type="ECO:0000313" key="3">
    <source>
        <dbReference type="Proteomes" id="UP001381693"/>
    </source>
</evidence>
<feature type="compositionally biased region" description="Polar residues" evidence="1">
    <location>
        <begin position="595"/>
        <end position="612"/>
    </location>
</feature>
<feature type="region of interest" description="Disordered" evidence="1">
    <location>
        <begin position="799"/>
        <end position="820"/>
    </location>
</feature>
<feature type="compositionally biased region" description="Polar residues" evidence="1">
    <location>
        <begin position="726"/>
        <end position="737"/>
    </location>
</feature>
<sequence length="1513" mass="168129">MRTTGLRRATVLAPRNAWTESSFAESTPRSSLNLEQPELTPGNKEHLGITLRVISENIPPKEHSQLELVEYSYHSLSDDSQLSTSVSPPPKPPRTFAYHSTPEKEKRDSENLANTESPLTPTALSLQRKTSKASEANHNSEYFALGSKPLIRKVISVTDNSSHLGGLSSLFYNTRSSIRSSKNISGDRIATSDNPIAGLVTGSRMAWRSWRRRQQIVPPSPTVSPPATPPVPPAQAPLNIYPSLPSGSHTTNAPLNTPRSGEPPDSIRPGPSGHRPAPGTSASQSQDARPNSKSLQQGPLSSPRKFEAVCIETLNLSRDAKSFMEKKQYNQAATQYQLALGYIDRILKTKVLEVTTHEPTRQRFFQMQEAVFAVRKECLNGFSDAQAAVALPQRLATTSPPPGAPPSYQDVLREDRRRTRGEPPPLPERPVLLSRPQHQSNIIQTQSRPRHTVQVQPQSQPQPLPSQPTDPQCESLTQSRTPIQPNYPSQVLIGASSSTEPQTPPRLHRRRPFSRNVINIHPLPDHEIPSPRAQLQSESSLNNMSQVSPQKSRQSALQSQVLTASERFSPINIGSDPQNQVCDYPTSKTELDHPVSQSDTSHWHENSLSQPKSRVPPKPLPRYSLPQHTQPLSYDHTQSSVKTQLPYENTSLSQGCTQILEKPISSEIIPEILSPKPQCEKSEWDVVSHGHTRNRRPAYLQNNNQPIGDLIEQLSHEKLEPKSTRLKVTSSPPTNKSDAMDTVPDETKNVSQTMEKKIRAFRFGPFNQKEMLVPVSKSTFYYNDQCSGLSFPENPPVIYSNKTHTDDNINDTKSTHEDSKKEMNIAIQAMPSKDICEKSIPTASTSHMHKDVPIPLPRTKKRVNEKNRILTSEESMKQSQVESSNSTPSKPCTLEMKADIVKKRISVDDPFATVDPFPLVMPNSIHNDILFQDNNVGSQPPILNVTKARGSDKDSSTMESMEKSEHPAVMHILVPQTIVQPVVISGAEKNLSDDKATSKQVENNRNLSKENFSDSILDALDCAVTPVHRRVSVKKSKDLKFARSHSQETLLDYSFNTLDRYLKSSSNIGNTQKKMCASRASIIEEFDPLISLAPDINDSKEEADVTLISNVEENEGSTFTGVPIKEENEEINSFTSLEENQLMEDYYAVPRKLKLAHVDDSCERKPDKYLPQVEQKSKFVVAAAHMDPEYQKGKYNDPASPYHIYAELGVHSSIASQRSTASRSLQENRLSTTSIPTPSTASTSEQDPWKVAPINDEESDEGQEVGRSAFYHVKTTDQSCSNEPSSLSSLPPLEGAHGLGSLPSTYRELLRIREGVKIFFIYEDGVITSPWNKPFLSVSKDSNKSCHGQSVLLCVGKSLWSCELISKETLVFKTETGTYIFAETNKKPDCVAVAVRVPRTVRKVQHDLFSRLMDAHSRLELERPSGITKSISKGAATAASRVNQLVGSESLDQNQAFIRRNSVRALKGMSKRLSTLAIKTGSTLPELPQEYECLQNAAETLKFSLMAKTVQYI</sequence>
<feature type="region of interest" description="Disordered" evidence="1">
    <location>
        <begin position="79"/>
        <end position="135"/>
    </location>
</feature>